<keyword evidence="1" id="KW-0472">Membrane</keyword>
<proteinExistence type="predicted"/>
<protein>
    <submittedName>
        <fullName evidence="2">Uncharacterized protein</fullName>
    </submittedName>
</protein>
<name>A0A379C9M9_9PAST</name>
<keyword evidence="1" id="KW-1133">Transmembrane helix</keyword>
<evidence type="ECO:0000313" key="2">
    <source>
        <dbReference type="EMBL" id="SUB58396.1"/>
    </source>
</evidence>
<keyword evidence="1" id="KW-0812">Transmembrane</keyword>
<organism evidence="2 3">
    <name type="scientific">Phocoenobacter uteri</name>
    <dbReference type="NCBI Taxonomy" id="146806"/>
    <lineage>
        <taxon>Bacteria</taxon>
        <taxon>Pseudomonadati</taxon>
        <taxon>Pseudomonadota</taxon>
        <taxon>Gammaproteobacteria</taxon>
        <taxon>Pasteurellales</taxon>
        <taxon>Pasteurellaceae</taxon>
        <taxon>Phocoenobacter</taxon>
    </lineage>
</organism>
<accession>A0A379C9M9</accession>
<keyword evidence="3" id="KW-1185">Reference proteome</keyword>
<gene>
    <name evidence="2" type="ORF">NCTC12872_00358</name>
</gene>
<dbReference type="EMBL" id="UGTA01000001">
    <property type="protein sequence ID" value="SUB58396.1"/>
    <property type="molecule type" value="Genomic_DNA"/>
</dbReference>
<feature type="transmembrane region" description="Helical" evidence="1">
    <location>
        <begin position="14"/>
        <end position="31"/>
    </location>
</feature>
<sequence length="38" mass="4172">MNIDILNKLEGKDLVISIGILAIVTLIKVAYSEENTNL</sequence>
<evidence type="ECO:0000313" key="3">
    <source>
        <dbReference type="Proteomes" id="UP000255417"/>
    </source>
</evidence>
<dbReference type="Proteomes" id="UP000255417">
    <property type="component" value="Unassembled WGS sequence"/>
</dbReference>
<evidence type="ECO:0000256" key="1">
    <source>
        <dbReference type="SAM" id="Phobius"/>
    </source>
</evidence>
<dbReference type="AlphaFoldDB" id="A0A379C9M9"/>
<reference evidence="2 3" key="1">
    <citation type="submission" date="2018-06" db="EMBL/GenBank/DDBJ databases">
        <authorList>
            <consortium name="Pathogen Informatics"/>
            <person name="Doyle S."/>
        </authorList>
    </citation>
    <scope>NUCLEOTIDE SEQUENCE [LARGE SCALE GENOMIC DNA]</scope>
    <source>
        <strain evidence="2 3">NCTC12872</strain>
    </source>
</reference>